<dbReference type="InterPro" id="IPR029062">
    <property type="entry name" value="Class_I_gatase-like"/>
</dbReference>
<keyword evidence="4" id="KW-0436">Ligase</keyword>
<evidence type="ECO:0000256" key="8">
    <source>
        <dbReference type="ARBA" id="ARBA00022975"/>
    </source>
</evidence>
<dbReference type="Pfam" id="PF00117">
    <property type="entry name" value="GATase"/>
    <property type="match status" value="1"/>
</dbReference>
<dbReference type="PROSITE" id="PS51273">
    <property type="entry name" value="GATASE_TYPE_1"/>
    <property type="match status" value="1"/>
</dbReference>
<evidence type="ECO:0000256" key="9">
    <source>
        <dbReference type="ARBA" id="ARBA00047781"/>
    </source>
</evidence>
<dbReference type="Proteomes" id="UP000654345">
    <property type="component" value="Unassembled WGS sequence"/>
</dbReference>
<name>A0ABQ3ULC4_9CHLR</name>
<dbReference type="EMBL" id="BNJG01000001">
    <property type="protein sequence ID" value="GHO53529.1"/>
    <property type="molecule type" value="Genomic_DNA"/>
</dbReference>
<evidence type="ECO:0000256" key="2">
    <source>
        <dbReference type="ARBA" id="ARBA00007533"/>
    </source>
</evidence>
<dbReference type="Gene3D" id="3.40.50.880">
    <property type="match status" value="1"/>
</dbReference>
<evidence type="ECO:0000256" key="3">
    <source>
        <dbReference type="ARBA" id="ARBA00012291"/>
    </source>
</evidence>
<feature type="domain" description="Glutamine amidotransferase" evidence="10">
    <location>
        <begin position="25"/>
        <end position="227"/>
    </location>
</feature>
<comment type="caution">
    <text evidence="11">The sequence shown here is derived from an EMBL/GenBank/DDBJ whole genome shotgun (WGS) entry which is preliminary data.</text>
</comment>
<protein>
    <recommendedName>
        <fullName evidence="3">CTP synthase (glutamine hydrolyzing)</fullName>
        <ecNumber evidence="3">6.3.4.2</ecNumber>
    </recommendedName>
</protein>
<evidence type="ECO:0000256" key="7">
    <source>
        <dbReference type="ARBA" id="ARBA00022962"/>
    </source>
</evidence>
<organism evidence="11 12">
    <name type="scientific">Ktedonobacter robiniae</name>
    <dbReference type="NCBI Taxonomy" id="2778365"/>
    <lineage>
        <taxon>Bacteria</taxon>
        <taxon>Bacillati</taxon>
        <taxon>Chloroflexota</taxon>
        <taxon>Ktedonobacteria</taxon>
        <taxon>Ktedonobacterales</taxon>
        <taxon>Ktedonobacteraceae</taxon>
        <taxon>Ktedonobacter</taxon>
    </lineage>
</organism>
<dbReference type="NCBIfam" id="NF004836">
    <property type="entry name" value="PRK06186.1"/>
    <property type="match status" value="1"/>
</dbReference>
<keyword evidence="7" id="KW-0315">Glutamine amidotransferase</keyword>
<comment type="similarity">
    <text evidence="2">Belongs to the CTP synthase family.</text>
</comment>
<keyword evidence="12" id="KW-1185">Reference proteome</keyword>
<gene>
    <name evidence="11" type="ORF">KSB_20040</name>
</gene>
<comment type="pathway">
    <text evidence="1">Pyrimidine metabolism; CTP biosynthesis via de novo pathway; CTP from UDP: step 2/2.</text>
</comment>
<evidence type="ECO:0000256" key="5">
    <source>
        <dbReference type="ARBA" id="ARBA00022741"/>
    </source>
</evidence>
<proteinExistence type="inferred from homology"/>
<evidence type="ECO:0000259" key="10">
    <source>
        <dbReference type="Pfam" id="PF00117"/>
    </source>
</evidence>
<accession>A0ABQ3ULC4</accession>
<keyword evidence="8" id="KW-0665">Pyrimidine biosynthesis</keyword>
<sequence>MEDIVRIALIGDYREDMIAHQVIPQALERAARPLSLCLEIRWLATSQVQHMRWEDLAKFDGLWCVPGTAYAQPEGVLRAIRLARERWLPFLGTCLGFHYTLIEYARHVLSLPEADHAAIKPDAGLPLIAPLARLHMDGRILFQPGSSISRIYGAYETIEQYGNYDFGLDPRCRDLLTYDDLAICGLDRSGAAQAVELHGHPFFFATQYQPELHEVRNEMHPLIKAFLRAAA</sequence>
<comment type="catalytic activity">
    <reaction evidence="9">
        <text>UTP + L-glutamine + ATP + H2O = CTP + L-glutamate + ADP + phosphate + 2 H(+)</text>
        <dbReference type="Rhea" id="RHEA:26426"/>
        <dbReference type="ChEBI" id="CHEBI:15377"/>
        <dbReference type="ChEBI" id="CHEBI:15378"/>
        <dbReference type="ChEBI" id="CHEBI:29985"/>
        <dbReference type="ChEBI" id="CHEBI:30616"/>
        <dbReference type="ChEBI" id="CHEBI:37563"/>
        <dbReference type="ChEBI" id="CHEBI:43474"/>
        <dbReference type="ChEBI" id="CHEBI:46398"/>
        <dbReference type="ChEBI" id="CHEBI:58359"/>
        <dbReference type="ChEBI" id="CHEBI:456216"/>
        <dbReference type="EC" id="6.3.4.2"/>
    </reaction>
</comment>
<dbReference type="InterPro" id="IPR017926">
    <property type="entry name" value="GATASE"/>
</dbReference>
<evidence type="ECO:0000256" key="4">
    <source>
        <dbReference type="ARBA" id="ARBA00022598"/>
    </source>
</evidence>
<evidence type="ECO:0000313" key="11">
    <source>
        <dbReference type="EMBL" id="GHO53529.1"/>
    </source>
</evidence>
<evidence type="ECO:0000256" key="6">
    <source>
        <dbReference type="ARBA" id="ARBA00022840"/>
    </source>
</evidence>
<dbReference type="RefSeq" id="WP_201370349.1">
    <property type="nucleotide sequence ID" value="NZ_BNJG01000001.1"/>
</dbReference>
<dbReference type="SUPFAM" id="SSF52317">
    <property type="entry name" value="Class I glutamine amidotransferase-like"/>
    <property type="match status" value="1"/>
</dbReference>
<evidence type="ECO:0000256" key="1">
    <source>
        <dbReference type="ARBA" id="ARBA00005171"/>
    </source>
</evidence>
<reference evidence="11 12" key="1">
    <citation type="journal article" date="2021" name="Int. J. Syst. Evol. Microbiol.">
        <title>Reticulibacter mediterranei gen. nov., sp. nov., within the new family Reticulibacteraceae fam. nov., and Ktedonospora formicarum gen. nov., sp. nov., Ktedonobacter robiniae sp. nov., Dictyobacter formicarum sp. nov. and Dictyobacter arantiisoli sp. nov., belonging to the class Ktedonobacteria.</title>
        <authorList>
            <person name="Yabe S."/>
            <person name="Zheng Y."/>
            <person name="Wang C.M."/>
            <person name="Sakai Y."/>
            <person name="Abe K."/>
            <person name="Yokota A."/>
            <person name="Donadio S."/>
            <person name="Cavaletti L."/>
            <person name="Monciardini P."/>
        </authorList>
    </citation>
    <scope>NUCLEOTIDE SEQUENCE [LARGE SCALE GENOMIC DNA]</scope>
    <source>
        <strain evidence="11 12">SOSP1-30</strain>
    </source>
</reference>
<keyword evidence="6" id="KW-0067">ATP-binding</keyword>
<keyword evidence="5" id="KW-0547">Nucleotide-binding</keyword>
<dbReference type="PANTHER" id="PTHR11550">
    <property type="entry name" value="CTP SYNTHASE"/>
    <property type="match status" value="1"/>
</dbReference>
<dbReference type="InterPro" id="IPR004468">
    <property type="entry name" value="CTP_synthase"/>
</dbReference>
<dbReference type="PANTHER" id="PTHR11550:SF0">
    <property type="entry name" value="CTP SYNTHASE-RELATED"/>
    <property type="match status" value="1"/>
</dbReference>
<evidence type="ECO:0000313" key="12">
    <source>
        <dbReference type="Proteomes" id="UP000654345"/>
    </source>
</evidence>
<dbReference type="EC" id="6.3.4.2" evidence="3"/>